<evidence type="ECO:0000259" key="3">
    <source>
        <dbReference type="PROSITE" id="PS50157"/>
    </source>
</evidence>
<dbReference type="SMART" id="SM00355">
    <property type="entry name" value="ZnF_C2H2"/>
    <property type="match status" value="2"/>
</dbReference>
<accession>A0A8K0TTL0</accession>
<reference evidence="4" key="1">
    <citation type="journal article" date="2021" name="Nat. Commun.">
        <title>Genetic determinants of endophytism in the Arabidopsis root mycobiome.</title>
        <authorList>
            <person name="Mesny F."/>
            <person name="Miyauchi S."/>
            <person name="Thiergart T."/>
            <person name="Pickel B."/>
            <person name="Atanasova L."/>
            <person name="Karlsson M."/>
            <person name="Huettel B."/>
            <person name="Barry K.W."/>
            <person name="Haridas S."/>
            <person name="Chen C."/>
            <person name="Bauer D."/>
            <person name="Andreopoulos W."/>
            <person name="Pangilinan J."/>
            <person name="LaButti K."/>
            <person name="Riley R."/>
            <person name="Lipzen A."/>
            <person name="Clum A."/>
            <person name="Drula E."/>
            <person name="Henrissat B."/>
            <person name="Kohler A."/>
            <person name="Grigoriev I.V."/>
            <person name="Martin F.M."/>
            <person name="Hacquard S."/>
        </authorList>
    </citation>
    <scope>NUCLEOTIDE SEQUENCE</scope>
    <source>
        <strain evidence="4">MPI-CAGE-AT-0016</strain>
    </source>
</reference>
<dbReference type="InterPro" id="IPR058925">
    <property type="entry name" value="zf-C2H2_AcuF"/>
</dbReference>
<comment type="caution">
    <text evidence="4">The sequence shown here is derived from an EMBL/GenBank/DDBJ whole genome shotgun (WGS) entry which is preliminary data.</text>
</comment>
<name>A0A8K0TTL0_9PEZI</name>
<gene>
    <name evidence="4" type="ORF">B0T11DRAFT_278664</name>
</gene>
<feature type="region of interest" description="Disordered" evidence="2">
    <location>
        <begin position="462"/>
        <end position="497"/>
    </location>
</feature>
<feature type="domain" description="C2H2-type" evidence="3">
    <location>
        <begin position="362"/>
        <end position="390"/>
    </location>
</feature>
<dbReference type="PANTHER" id="PTHR35391:SF7">
    <property type="entry name" value="C2H2-TYPE DOMAIN-CONTAINING PROTEIN"/>
    <property type="match status" value="1"/>
</dbReference>
<dbReference type="PANTHER" id="PTHR35391">
    <property type="entry name" value="C2H2-TYPE DOMAIN-CONTAINING PROTEIN-RELATED"/>
    <property type="match status" value="1"/>
</dbReference>
<organism evidence="4 5">
    <name type="scientific">Plectosphaerella cucumerina</name>
    <dbReference type="NCBI Taxonomy" id="40658"/>
    <lineage>
        <taxon>Eukaryota</taxon>
        <taxon>Fungi</taxon>
        <taxon>Dikarya</taxon>
        <taxon>Ascomycota</taxon>
        <taxon>Pezizomycotina</taxon>
        <taxon>Sordariomycetes</taxon>
        <taxon>Hypocreomycetidae</taxon>
        <taxon>Glomerellales</taxon>
        <taxon>Plectosphaerellaceae</taxon>
        <taxon>Plectosphaerella</taxon>
    </lineage>
</organism>
<keyword evidence="1" id="KW-0479">Metal-binding</keyword>
<evidence type="ECO:0000313" key="4">
    <source>
        <dbReference type="EMBL" id="KAH7369367.1"/>
    </source>
</evidence>
<dbReference type="EMBL" id="JAGPXD010000002">
    <property type="protein sequence ID" value="KAH7369367.1"/>
    <property type="molecule type" value="Genomic_DNA"/>
</dbReference>
<keyword evidence="1" id="KW-0862">Zinc</keyword>
<dbReference type="AlphaFoldDB" id="A0A8K0TTL0"/>
<dbReference type="PROSITE" id="PS00028">
    <property type="entry name" value="ZINC_FINGER_C2H2_1"/>
    <property type="match status" value="1"/>
</dbReference>
<feature type="compositionally biased region" description="Polar residues" evidence="2">
    <location>
        <begin position="262"/>
        <end position="275"/>
    </location>
</feature>
<dbReference type="Proteomes" id="UP000813385">
    <property type="component" value="Unassembled WGS sequence"/>
</dbReference>
<dbReference type="InterPro" id="IPR013087">
    <property type="entry name" value="Znf_C2H2_type"/>
</dbReference>
<protein>
    <recommendedName>
        <fullName evidence="3">C2H2-type domain-containing protein</fullName>
    </recommendedName>
</protein>
<keyword evidence="5" id="KW-1185">Reference proteome</keyword>
<sequence>MDNVLLTALAKDCKQKLETLNVSIKNQHNKSDEASIHNILGRFKVWGSNLGAFANAKSKSSIDYRLRKAPKMTGLVHSSLMRLYEATEHAHSLCGQVDDGSGWQDLQNLMDELDVNDAEDAELLEFLTPKNVGIDELLKTLESQVDRLYRIAELIRRDTLSRSRQRLSEAGTLADDDMSLKTHMRHLKDKHPKLVQQEWLRERLGRGFNIRRSSILGLQQKKGNPHMADESQAALDTKSSVAPTSYPEELNPDTPGPDDLGGSTTSQATSFANSTYEGSDGELVFPDLTRLEYRGVRLSYNDEVECPFCRKLQFFTSQQEWRTHVFRDLMPYVCTFNDCTDDLFRTRHEWFRHELELHRRQWICHLCKSNFTRPSLIESHFRDAHPGRIADDRIQATVNRASRPLENMSSSSCAFCDDWKMPPGKTDQTMELCRHVGRHQEHLALDAIPRYLDDLVIDEENKNPENHDLQPDELPTLEENVETGSPTRSLEPEPAPQDQRYSISIQADQSFSQEVWVRQKGGKSKIMIALFKSALPFNIVTSESAKKFNMGPAKDARVARIANLTSFGDVTFTRFVTASISTSGNGSQEGNPYSVAFYLLPDEVEQLSHQRTKPLAEAVLGHQFMSAMTDDEQDGIVEDPAKAFWVDISVPAYHLRLKTLEQFLEELFGAQEFKIVKKGDVYNVALPRDLTTEEVEELYDQRW</sequence>
<dbReference type="PROSITE" id="PS50157">
    <property type="entry name" value="ZINC_FINGER_C2H2_2"/>
    <property type="match status" value="1"/>
</dbReference>
<evidence type="ECO:0000256" key="1">
    <source>
        <dbReference type="PROSITE-ProRule" id="PRU00042"/>
    </source>
</evidence>
<dbReference type="GO" id="GO:0008270">
    <property type="term" value="F:zinc ion binding"/>
    <property type="evidence" value="ECO:0007669"/>
    <property type="project" value="UniProtKB-KW"/>
</dbReference>
<evidence type="ECO:0000256" key="2">
    <source>
        <dbReference type="SAM" id="MobiDB-lite"/>
    </source>
</evidence>
<feature type="region of interest" description="Disordered" evidence="2">
    <location>
        <begin position="219"/>
        <end position="275"/>
    </location>
</feature>
<proteinExistence type="predicted"/>
<keyword evidence="1" id="KW-0863">Zinc-finger</keyword>
<dbReference type="Pfam" id="PF26082">
    <property type="entry name" value="zf-C2H2_AcuF"/>
    <property type="match status" value="1"/>
</dbReference>
<dbReference type="OrthoDB" id="20872at2759"/>
<evidence type="ECO:0000313" key="5">
    <source>
        <dbReference type="Proteomes" id="UP000813385"/>
    </source>
</evidence>